<protein>
    <recommendedName>
        <fullName evidence="8">C3H1-type domain-containing protein</fullName>
    </recommendedName>
</protein>
<name>A0AAW2I7A1_9NEOP</name>
<organism evidence="9">
    <name type="scientific">Menopon gallinae</name>
    <name type="common">poultry shaft louse</name>
    <dbReference type="NCBI Taxonomy" id="328185"/>
    <lineage>
        <taxon>Eukaryota</taxon>
        <taxon>Metazoa</taxon>
        <taxon>Ecdysozoa</taxon>
        <taxon>Arthropoda</taxon>
        <taxon>Hexapoda</taxon>
        <taxon>Insecta</taxon>
        <taxon>Pterygota</taxon>
        <taxon>Neoptera</taxon>
        <taxon>Paraneoptera</taxon>
        <taxon>Psocodea</taxon>
        <taxon>Troctomorpha</taxon>
        <taxon>Phthiraptera</taxon>
        <taxon>Amblycera</taxon>
        <taxon>Menoponidae</taxon>
        <taxon>Menopon</taxon>
    </lineage>
</organism>
<feature type="domain" description="C3H1-type" evidence="8">
    <location>
        <begin position="293"/>
        <end position="316"/>
    </location>
</feature>
<feature type="compositionally biased region" description="Basic and acidic residues" evidence="7">
    <location>
        <begin position="591"/>
        <end position="606"/>
    </location>
</feature>
<feature type="compositionally biased region" description="Basic and acidic residues" evidence="7">
    <location>
        <begin position="43"/>
        <end position="55"/>
    </location>
</feature>
<feature type="zinc finger region" description="C3H1-type" evidence="6">
    <location>
        <begin position="241"/>
        <end position="263"/>
    </location>
</feature>
<feature type="region of interest" description="Disordered" evidence="7">
    <location>
        <begin position="967"/>
        <end position="1038"/>
    </location>
</feature>
<dbReference type="GO" id="GO:0008270">
    <property type="term" value="F:zinc ion binding"/>
    <property type="evidence" value="ECO:0007669"/>
    <property type="project" value="UniProtKB-KW"/>
</dbReference>
<feature type="compositionally biased region" description="Basic residues" evidence="7">
    <location>
        <begin position="499"/>
        <end position="512"/>
    </location>
</feature>
<evidence type="ECO:0000259" key="8">
    <source>
        <dbReference type="PROSITE" id="PS50103"/>
    </source>
</evidence>
<feature type="region of interest" description="Disordered" evidence="7">
    <location>
        <begin position="177"/>
        <end position="232"/>
    </location>
</feature>
<feature type="compositionally biased region" description="Acidic residues" evidence="7">
    <location>
        <begin position="137"/>
        <end position="148"/>
    </location>
</feature>
<feature type="compositionally biased region" description="Basic and acidic residues" evidence="7">
    <location>
        <begin position="205"/>
        <end position="221"/>
    </location>
</feature>
<feature type="zinc finger region" description="C3H1-type" evidence="6">
    <location>
        <begin position="265"/>
        <end position="292"/>
    </location>
</feature>
<dbReference type="Gene3D" id="4.10.1000.10">
    <property type="entry name" value="Zinc finger, CCCH-type"/>
    <property type="match status" value="1"/>
</dbReference>
<comment type="caution">
    <text evidence="9">The sequence shown here is derived from an EMBL/GenBank/DDBJ whole genome shotgun (WGS) entry which is preliminary data.</text>
</comment>
<dbReference type="EMBL" id="JARGDH010000002">
    <property type="protein sequence ID" value="KAL0277801.1"/>
    <property type="molecule type" value="Genomic_DNA"/>
</dbReference>
<feature type="zinc finger region" description="C3H1-type" evidence="6">
    <location>
        <begin position="293"/>
        <end position="316"/>
    </location>
</feature>
<feature type="region of interest" description="Disordered" evidence="7">
    <location>
        <begin position="845"/>
        <end position="865"/>
    </location>
</feature>
<dbReference type="InterPro" id="IPR045124">
    <property type="entry name" value="Su(sable)-like"/>
</dbReference>
<feature type="region of interest" description="Disordered" evidence="7">
    <location>
        <begin position="1"/>
        <end position="150"/>
    </location>
</feature>
<dbReference type="GO" id="GO:0005634">
    <property type="term" value="C:nucleus"/>
    <property type="evidence" value="ECO:0007669"/>
    <property type="project" value="TreeGrafter"/>
</dbReference>
<feature type="compositionally biased region" description="Polar residues" evidence="7">
    <location>
        <begin position="445"/>
        <end position="454"/>
    </location>
</feature>
<accession>A0AAW2I7A1</accession>
<dbReference type="GO" id="GO:0003723">
    <property type="term" value="F:RNA binding"/>
    <property type="evidence" value="ECO:0007669"/>
    <property type="project" value="InterPro"/>
</dbReference>
<keyword evidence="3" id="KW-0677">Repeat</keyword>
<evidence type="ECO:0000256" key="7">
    <source>
        <dbReference type="SAM" id="MobiDB-lite"/>
    </source>
</evidence>
<feature type="domain" description="C3H1-type" evidence="8">
    <location>
        <begin position="241"/>
        <end position="263"/>
    </location>
</feature>
<feature type="domain" description="C3H1-type" evidence="8">
    <location>
        <begin position="265"/>
        <end position="292"/>
    </location>
</feature>
<keyword evidence="5 6" id="KW-0862">Zinc</keyword>
<gene>
    <name evidence="9" type="ORF">PYX00_004962</name>
</gene>
<feature type="compositionally biased region" description="Basic and acidic residues" evidence="7">
    <location>
        <begin position="692"/>
        <end position="710"/>
    </location>
</feature>
<sequence>MALDSSGETSMFGTKLESSQEEDLEDGEIASDDEGVSEPAQAEEAKEEKPIKKPEPVVTSPSKPPKTTKPQCKDNDFEKDLQKLRKDFERKKERRDPKKVRDNNERDIKKRKRRGSEEIKNRKEKRRKVEGNKNEEKDEEDDIDEDDMLGLCIRGGSPTINLEKTEVWSGKQPIMDSHWQFSDNSENESEFEDRDDRKRRRRDKERRNFKSNAREDREIKKRIQMKRKGKSRKESVNGDMICINFMKGNCNKGNDCFYSHSVCPPKKMELCKFYLMDCCAKRDKCLYLHDEFPCKFFHTGLKCYSGKKCKFSHDPLNSLSKDILLKHLETAPKEILGDFPRLSRDYAESMVNNKTTGKPVDTSKIPSLFDIQVSIPPEFQNSVNDKEERTTPPCSPPPNVKTSPKTRPKDGMKYYEDSELNDDDQDQGSDGPIDFAKELEAYKNKQLQSKNSDASQEREFENTTPNKGDKSDSEGKAHKKHRKHRDDEDEGESEEKEEKRRKRKHEDKHKKDKQAEDDDEDDRGARKERRHKGERREKRPRKDSDADKSENLPVRVSDDGSFGGIKFRIINKKEIRKNSTNSESEALLPAKIDKPNEFLSSDDERPLNYLLKSGKQKEEVEDKLKEEEMEEFGVEIKQDVEDETDENEIENALIIETNDDQEEEEKSEPIVPKHLPKKQQELFLRIQAQQSQKEKEDAERKRREQEEQRETGGGSVKSGSGSEEEVGRTPSPEPADENWYSSDDEETAKVENPLKSVLQNLNTEKKPVLPQNPVMDADRSLTPPPKPKIEITALNDLTKINITELLSSIRQVTNKSRQNAMESPVEKKEIKDPRLRDPRINPELKASAIRRNSGESNKPPAGKSIYDSANFKIETEDSDMRFETKYDSDERIKNLESIVPYGDIDLRTLGRQNEQSSGDSDFDLRKFGLPFKPVPVHSAATEIDASINSHPPINYKVETILIPRPDFSSIKISPNDPQVKKDPRLRRLFRINSSENDQKEELKKSGAPTDPRQRKPVITDTPKSPTESPFSPKQSEQNVLGNNQNLLSANLLLLAQLGLSAAAGLDPRVQLLNKTPQEMEMLRNQLSSLENQADFDFLRKQLVTNETLDMIRAPNPGLLPTPMPTPGMGLLGPAPGFMMPGMGMPDPSVMMGPMGPMGPNPMGFEPRFNQNANEEDMNDNNDNSNRHFNRGFRGDRRGRGNWRGNRDRNWDRDNRRHTKRDDRDRNRHTRGRDDRRERKRSNTPD</sequence>
<evidence type="ECO:0000256" key="4">
    <source>
        <dbReference type="ARBA" id="ARBA00022771"/>
    </source>
</evidence>
<feature type="compositionally biased region" description="Polar residues" evidence="7">
    <location>
        <begin position="1"/>
        <end position="12"/>
    </location>
</feature>
<feature type="compositionally biased region" description="Polar residues" evidence="7">
    <location>
        <begin position="1021"/>
        <end position="1038"/>
    </location>
</feature>
<dbReference type="InterPro" id="IPR054361">
    <property type="entry name" value="Znf-CCCH_ZC3H4/6/8"/>
</dbReference>
<dbReference type="PANTHER" id="PTHR13119">
    <property type="entry name" value="ZINC FINGER CCCH DOMAIN-CONTAINING PROTEI"/>
    <property type="match status" value="1"/>
</dbReference>
<reference evidence="9" key="1">
    <citation type="journal article" date="2024" name="Gigascience">
        <title>Chromosome-level genome of the poultry shaft louse Menopon gallinae provides insight into the host-switching and adaptive evolution of parasitic lice.</title>
        <authorList>
            <person name="Xu Y."/>
            <person name="Ma L."/>
            <person name="Liu S."/>
            <person name="Liang Y."/>
            <person name="Liu Q."/>
            <person name="He Z."/>
            <person name="Tian L."/>
            <person name="Duan Y."/>
            <person name="Cai W."/>
            <person name="Li H."/>
            <person name="Song F."/>
        </authorList>
    </citation>
    <scope>NUCLEOTIDE SEQUENCE</scope>
    <source>
        <strain evidence="9">Cailab_2023a</strain>
    </source>
</reference>
<feature type="region of interest" description="Disordered" evidence="7">
    <location>
        <begin position="1155"/>
        <end position="1245"/>
    </location>
</feature>
<feature type="compositionally biased region" description="Basic and acidic residues" evidence="7">
    <location>
        <begin position="407"/>
        <end position="416"/>
    </location>
</feature>
<feature type="compositionally biased region" description="Basic and acidic residues" evidence="7">
    <location>
        <begin position="534"/>
        <end position="550"/>
    </location>
</feature>
<feature type="compositionally biased region" description="Basic and acidic residues" evidence="7">
    <location>
        <begin position="455"/>
        <end position="476"/>
    </location>
</feature>
<dbReference type="GO" id="GO:0045892">
    <property type="term" value="P:negative regulation of DNA-templated transcription"/>
    <property type="evidence" value="ECO:0007669"/>
    <property type="project" value="InterPro"/>
</dbReference>
<feature type="compositionally biased region" description="Acidic residues" evidence="7">
    <location>
        <begin position="640"/>
        <end position="649"/>
    </location>
</feature>
<feature type="region of interest" description="Disordered" evidence="7">
    <location>
        <begin position="576"/>
        <end position="788"/>
    </location>
</feature>
<evidence type="ECO:0000256" key="3">
    <source>
        <dbReference type="ARBA" id="ARBA00022737"/>
    </source>
</evidence>
<feature type="compositionally biased region" description="Basic and acidic residues" evidence="7">
    <location>
        <begin position="1192"/>
        <end position="1245"/>
    </location>
</feature>
<keyword evidence="1" id="KW-0597">Phosphoprotein</keyword>
<keyword evidence="2 6" id="KW-0479">Metal-binding</keyword>
<feature type="compositionally biased region" description="Basic and acidic residues" evidence="7">
    <location>
        <begin position="615"/>
        <end position="626"/>
    </location>
</feature>
<feature type="compositionally biased region" description="Acidic residues" evidence="7">
    <location>
        <begin position="19"/>
        <end position="36"/>
    </location>
</feature>
<dbReference type="SUPFAM" id="SSF90229">
    <property type="entry name" value="CCCH zinc finger"/>
    <property type="match status" value="2"/>
</dbReference>
<dbReference type="Pfam" id="PF22623">
    <property type="entry name" value="zf-CCCH_9"/>
    <property type="match status" value="1"/>
</dbReference>
<dbReference type="InterPro" id="IPR036855">
    <property type="entry name" value="Znf_CCCH_sf"/>
</dbReference>
<dbReference type="SMART" id="SM00356">
    <property type="entry name" value="ZnF_C3H1"/>
    <property type="match status" value="3"/>
</dbReference>
<feature type="compositionally biased region" description="Acidic residues" evidence="7">
    <location>
        <begin position="417"/>
        <end position="427"/>
    </location>
</feature>
<dbReference type="InterPro" id="IPR000571">
    <property type="entry name" value="Znf_CCCH"/>
</dbReference>
<keyword evidence="4 6" id="KW-0863">Zinc-finger</keyword>
<evidence type="ECO:0000256" key="1">
    <source>
        <dbReference type="ARBA" id="ARBA00022553"/>
    </source>
</evidence>
<feature type="compositionally biased region" description="Acidic residues" evidence="7">
    <location>
        <begin position="657"/>
        <end position="666"/>
    </location>
</feature>
<evidence type="ECO:0000256" key="5">
    <source>
        <dbReference type="ARBA" id="ARBA00022833"/>
    </source>
</evidence>
<proteinExistence type="predicted"/>
<evidence type="ECO:0000256" key="6">
    <source>
        <dbReference type="PROSITE-ProRule" id="PRU00723"/>
    </source>
</evidence>
<evidence type="ECO:0000313" key="9">
    <source>
        <dbReference type="EMBL" id="KAL0277801.1"/>
    </source>
</evidence>
<evidence type="ECO:0000256" key="2">
    <source>
        <dbReference type="ARBA" id="ARBA00022723"/>
    </source>
</evidence>
<feature type="compositionally biased region" description="Basic and acidic residues" evidence="7">
    <location>
        <begin position="115"/>
        <end position="136"/>
    </location>
</feature>
<feature type="compositionally biased region" description="Basic and acidic residues" evidence="7">
    <location>
        <begin position="71"/>
        <end position="108"/>
    </location>
</feature>
<feature type="region of interest" description="Disordered" evidence="7">
    <location>
        <begin position="376"/>
        <end position="562"/>
    </location>
</feature>
<feature type="compositionally biased region" description="Basic residues" evidence="7">
    <location>
        <begin position="222"/>
        <end position="231"/>
    </location>
</feature>
<dbReference type="PANTHER" id="PTHR13119:SF12">
    <property type="entry name" value="PROTEIN SUPPRESSOR OF SABLE"/>
    <property type="match status" value="1"/>
</dbReference>
<dbReference type="PROSITE" id="PS50103">
    <property type="entry name" value="ZF_C3H1"/>
    <property type="match status" value="3"/>
</dbReference>
<dbReference type="AlphaFoldDB" id="A0AAW2I7A1"/>